<dbReference type="InterPro" id="IPR036129">
    <property type="entry name" value="Glycerate_kinase_sf"/>
</dbReference>
<protein>
    <submittedName>
        <fullName evidence="5">Glycerate kinase</fullName>
    </submittedName>
</protein>
<organism evidence="5 6">
    <name type="scientific">Dyadobacter luteus</name>
    <dbReference type="NCBI Taxonomy" id="2259619"/>
    <lineage>
        <taxon>Bacteria</taxon>
        <taxon>Pseudomonadati</taxon>
        <taxon>Bacteroidota</taxon>
        <taxon>Cytophagia</taxon>
        <taxon>Cytophagales</taxon>
        <taxon>Spirosomataceae</taxon>
        <taxon>Dyadobacter</taxon>
    </lineage>
</organism>
<dbReference type="PANTHER" id="PTHR21599:SF0">
    <property type="entry name" value="GLYCERATE KINASE"/>
    <property type="match status" value="1"/>
</dbReference>
<evidence type="ECO:0000256" key="3">
    <source>
        <dbReference type="ARBA" id="ARBA00022777"/>
    </source>
</evidence>
<dbReference type="NCBIfam" id="TIGR00045">
    <property type="entry name" value="glycerate kinase"/>
    <property type="match status" value="1"/>
</dbReference>
<dbReference type="AlphaFoldDB" id="A0A3D8YBX9"/>
<evidence type="ECO:0000256" key="4">
    <source>
        <dbReference type="PIRNR" id="PIRNR006078"/>
    </source>
</evidence>
<dbReference type="PANTHER" id="PTHR21599">
    <property type="entry name" value="GLYCERATE KINASE"/>
    <property type="match status" value="1"/>
</dbReference>
<dbReference type="Proteomes" id="UP000256373">
    <property type="component" value="Unassembled WGS sequence"/>
</dbReference>
<evidence type="ECO:0000313" key="6">
    <source>
        <dbReference type="Proteomes" id="UP000256373"/>
    </source>
</evidence>
<reference evidence="5 6" key="1">
    <citation type="submission" date="2018-07" db="EMBL/GenBank/DDBJ databases">
        <title>Dyadobacter roseus sp. nov., isolated from rose rhizosphere soil.</title>
        <authorList>
            <person name="Chen L."/>
        </authorList>
    </citation>
    <scope>NUCLEOTIDE SEQUENCE [LARGE SCALE GENOMIC DNA]</scope>
    <source>
        <strain evidence="5 6">RS19</strain>
    </source>
</reference>
<dbReference type="SUPFAM" id="SSF110738">
    <property type="entry name" value="Glycerate kinase I"/>
    <property type="match status" value="1"/>
</dbReference>
<proteinExistence type="inferred from homology"/>
<dbReference type="GO" id="GO:0031388">
    <property type="term" value="P:organic acid phosphorylation"/>
    <property type="evidence" value="ECO:0007669"/>
    <property type="project" value="UniProtKB-UniRule"/>
</dbReference>
<dbReference type="InterPro" id="IPR018197">
    <property type="entry name" value="Glycerate_kinase_RE-like"/>
</dbReference>
<name>A0A3D8YBX9_9BACT</name>
<dbReference type="InterPro" id="IPR018193">
    <property type="entry name" value="Glyc_kinase_flavodox-like_fold"/>
</dbReference>
<dbReference type="Gene3D" id="3.40.50.10350">
    <property type="entry name" value="Glycerate kinase, domain 1"/>
    <property type="match status" value="1"/>
</dbReference>
<keyword evidence="6" id="KW-1185">Reference proteome</keyword>
<keyword evidence="3 4" id="KW-0418">Kinase</keyword>
<dbReference type="PIRSF" id="PIRSF006078">
    <property type="entry name" value="GlxK"/>
    <property type="match status" value="1"/>
</dbReference>
<dbReference type="InterPro" id="IPR004381">
    <property type="entry name" value="Glycerate_kinase"/>
</dbReference>
<dbReference type="OrthoDB" id="9774290at2"/>
<sequence length="376" mass="39278">MRILVAPDKFRGSLEAGEVCKAMEAGIMLAYPEAEVIAMELADGGEGTMQILTRLAGGQQVKAHVQDPLGRPIDAFYGISSDGNTAYIEMAAASGLNLLDPSEHNPTQTSTFGTGQLVRLAVEGGVSKIILGIGGSATTDCGMGMAAALGYVFLDKEGNELSPVGGNLHLVDRIDSEKVIPELHSVSVIVACDVTNPLYGENGAAYVYGPQKGADQEMVAFLDNGLRHFSEVATNQFHQDVSQVPGAGAAGGLGAGCLWFLNATLKNGVGIVMEQADIASVIEKSDLVITGEGKVDQQTLKGKVVKGLADICGEYNVPLAVVCGSLQISAQETRDAGVTYATSILNAPMDLDAALSQAGQLVEEATFNLVRLFFRK</sequence>
<dbReference type="RefSeq" id="WP_115831093.1">
    <property type="nucleotide sequence ID" value="NZ_QNUL01000007.1"/>
</dbReference>
<evidence type="ECO:0000256" key="1">
    <source>
        <dbReference type="ARBA" id="ARBA00006284"/>
    </source>
</evidence>
<keyword evidence="2 4" id="KW-0808">Transferase</keyword>
<evidence type="ECO:0000256" key="2">
    <source>
        <dbReference type="ARBA" id="ARBA00022679"/>
    </source>
</evidence>
<dbReference type="Gene3D" id="3.90.1510.10">
    <property type="entry name" value="Glycerate kinase, domain 2"/>
    <property type="match status" value="1"/>
</dbReference>
<accession>A0A3D8YBX9</accession>
<comment type="caution">
    <text evidence="5">The sequence shown here is derived from an EMBL/GenBank/DDBJ whole genome shotgun (WGS) entry which is preliminary data.</text>
</comment>
<evidence type="ECO:0000313" key="5">
    <source>
        <dbReference type="EMBL" id="REA61639.1"/>
    </source>
</evidence>
<dbReference type="EMBL" id="QNUL01000007">
    <property type="protein sequence ID" value="REA61639.1"/>
    <property type="molecule type" value="Genomic_DNA"/>
</dbReference>
<gene>
    <name evidence="5" type="ORF">DSL64_11790</name>
</gene>
<comment type="similarity">
    <text evidence="1 4">Belongs to the glycerate kinase type-1 family.</text>
</comment>
<dbReference type="Pfam" id="PF02595">
    <property type="entry name" value="Gly_kinase"/>
    <property type="match status" value="1"/>
</dbReference>
<dbReference type="GO" id="GO:0008887">
    <property type="term" value="F:glycerate kinase activity"/>
    <property type="evidence" value="ECO:0007669"/>
    <property type="project" value="UniProtKB-UniRule"/>
</dbReference>